<organism evidence="2 3">
    <name type="scientific">Mucuna pruriens</name>
    <name type="common">Velvet bean</name>
    <name type="synonym">Dolichos pruriens</name>
    <dbReference type="NCBI Taxonomy" id="157652"/>
    <lineage>
        <taxon>Eukaryota</taxon>
        <taxon>Viridiplantae</taxon>
        <taxon>Streptophyta</taxon>
        <taxon>Embryophyta</taxon>
        <taxon>Tracheophyta</taxon>
        <taxon>Spermatophyta</taxon>
        <taxon>Magnoliopsida</taxon>
        <taxon>eudicotyledons</taxon>
        <taxon>Gunneridae</taxon>
        <taxon>Pentapetalae</taxon>
        <taxon>rosids</taxon>
        <taxon>fabids</taxon>
        <taxon>Fabales</taxon>
        <taxon>Fabaceae</taxon>
        <taxon>Papilionoideae</taxon>
        <taxon>50 kb inversion clade</taxon>
        <taxon>NPAAA clade</taxon>
        <taxon>indigoferoid/millettioid clade</taxon>
        <taxon>Phaseoleae</taxon>
        <taxon>Mucuna</taxon>
    </lineage>
</organism>
<sequence>MAKNAHIKPLLLSETQEHMNMIDEILTILEEEPQGDKENIEHGHQEFKNLEEIYMKKLEEKIEKLDGGLELVRIDTQNVIAKVNSLSRGKEKERHKFRRESKGSHDEGYGSYHRYALILWNKIATNIRGMRRAPIESWDELKREMRERFVPSFYTRDHFVKLIFQRNRSDINKSLSDIIELHDYTSLSTLVHQASKVELQLKRHSRRSYPTTSSNWKGTERKEEPPKRDRDPNKGSAPFKGQKDEVSKVSISDPNTSKSRKGDIATQCPNKRTMILRENGYIESESSKEETSTSSSESGY</sequence>
<comment type="caution">
    <text evidence="2">The sequence shown here is derived from an EMBL/GenBank/DDBJ whole genome shotgun (WGS) entry which is preliminary data.</text>
</comment>
<feature type="non-terminal residue" evidence="2">
    <location>
        <position position="1"/>
    </location>
</feature>
<evidence type="ECO:0000256" key="1">
    <source>
        <dbReference type="SAM" id="MobiDB-lite"/>
    </source>
</evidence>
<feature type="compositionally biased region" description="Polar residues" evidence="1">
    <location>
        <begin position="208"/>
        <end position="217"/>
    </location>
</feature>
<evidence type="ECO:0000313" key="3">
    <source>
        <dbReference type="Proteomes" id="UP000257109"/>
    </source>
</evidence>
<dbReference type="OrthoDB" id="1934635at2759"/>
<feature type="compositionally biased region" description="Basic and acidic residues" evidence="1">
    <location>
        <begin position="218"/>
        <end position="233"/>
    </location>
</feature>
<name>A0A371F5A1_MUCPR</name>
<feature type="region of interest" description="Disordered" evidence="1">
    <location>
        <begin position="200"/>
        <end position="300"/>
    </location>
</feature>
<dbReference type="EMBL" id="QJKJ01010521">
    <property type="protein sequence ID" value="RDX73449.1"/>
    <property type="molecule type" value="Genomic_DNA"/>
</dbReference>
<evidence type="ECO:0008006" key="4">
    <source>
        <dbReference type="Google" id="ProtNLM"/>
    </source>
</evidence>
<keyword evidence="3" id="KW-1185">Reference proteome</keyword>
<evidence type="ECO:0000313" key="2">
    <source>
        <dbReference type="EMBL" id="RDX73449.1"/>
    </source>
</evidence>
<reference evidence="2" key="1">
    <citation type="submission" date="2018-05" db="EMBL/GenBank/DDBJ databases">
        <title>Draft genome of Mucuna pruriens seed.</title>
        <authorList>
            <person name="Nnadi N.E."/>
            <person name="Vos R."/>
            <person name="Hasami M.H."/>
            <person name="Devisetty U.K."/>
            <person name="Aguiy J.C."/>
        </authorList>
    </citation>
    <scope>NUCLEOTIDE SEQUENCE [LARGE SCALE GENOMIC DNA]</scope>
    <source>
        <strain evidence="2">JCA_2017</strain>
    </source>
</reference>
<protein>
    <recommendedName>
        <fullName evidence="4">Retrotransposon gag domain-containing protein</fullName>
    </recommendedName>
</protein>
<accession>A0A371F5A1</accession>
<proteinExistence type="predicted"/>
<dbReference type="PANTHER" id="PTHR35046:SF9">
    <property type="entry name" value="RNA-DIRECTED DNA POLYMERASE"/>
    <property type="match status" value="1"/>
</dbReference>
<dbReference type="Proteomes" id="UP000257109">
    <property type="component" value="Unassembled WGS sequence"/>
</dbReference>
<dbReference type="AlphaFoldDB" id="A0A371F5A1"/>
<gene>
    <name evidence="2" type="ORF">CR513_46943</name>
</gene>
<dbReference type="PANTHER" id="PTHR35046">
    <property type="entry name" value="ZINC KNUCKLE (CCHC-TYPE) FAMILY PROTEIN"/>
    <property type="match status" value="1"/>
</dbReference>